<keyword evidence="2" id="KW-1133">Transmembrane helix</keyword>
<evidence type="ECO:0000256" key="1">
    <source>
        <dbReference type="SAM" id="MobiDB-lite"/>
    </source>
</evidence>
<evidence type="ECO:0000259" key="3">
    <source>
        <dbReference type="PROSITE" id="PS50076"/>
    </source>
</evidence>
<dbReference type="InterPro" id="IPR036869">
    <property type="entry name" value="J_dom_sf"/>
</dbReference>
<feature type="region of interest" description="Disordered" evidence="1">
    <location>
        <begin position="65"/>
        <end position="92"/>
    </location>
</feature>
<dbReference type="Proteomes" id="UP001162541">
    <property type="component" value="Chromosome 1"/>
</dbReference>
<dbReference type="PRINTS" id="PR00625">
    <property type="entry name" value="JDOMAIN"/>
</dbReference>
<dbReference type="Pfam" id="PF00226">
    <property type="entry name" value="DnaJ"/>
    <property type="match status" value="1"/>
</dbReference>
<dbReference type="PANTHER" id="PTHR45000:SF5">
    <property type="entry name" value="CHAPERONE DNAJ-DOMAIN SUPERFAMILY PROTEIN"/>
    <property type="match status" value="1"/>
</dbReference>
<keyword evidence="2" id="KW-0472">Membrane</keyword>
<sequence length="259" mass="31357">MEDREDMEARRKQGNSEPPDASSGRFLARWGSLLVTALISASLVANVLSLRRRVMNFRSVASQEYSTRYGSSERPGAKTQQTRRAQQQRRPEVYEVNPEDVKRFWEQHLREMERIRRVQQAFENERRRYRKDYDYDPWHETQGRTQTWEWRWEGNRWVWQRHHEQRWNEGDRRWEDEGSQWYRNQTDPHPALKSSRQHYKVLGLDPSRTPPYSDAEIKAAFRAKALEFHPDRNQTNKEEAEEKFRQVMDAYNALRSKTN</sequence>
<keyword evidence="2" id="KW-0812">Transmembrane</keyword>
<dbReference type="SUPFAM" id="SSF46565">
    <property type="entry name" value="Chaperone J-domain"/>
    <property type="match status" value="1"/>
</dbReference>
<organism evidence="5 6">
    <name type="scientific">Marchantia polymorpha subsp. ruderalis</name>
    <dbReference type="NCBI Taxonomy" id="1480154"/>
    <lineage>
        <taxon>Eukaryota</taxon>
        <taxon>Viridiplantae</taxon>
        <taxon>Streptophyta</taxon>
        <taxon>Embryophyta</taxon>
        <taxon>Marchantiophyta</taxon>
        <taxon>Marchantiopsida</taxon>
        <taxon>Marchantiidae</taxon>
        <taxon>Marchantiales</taxon>
        <taxon>Marchantiaceae</taxon>
        <taxon>Marchantia</taxon>
    </lineage>
</organism>
<evidence type="ECO:0000313" key="6">
    <source>
        <dbReference type="Proteomes" id="UP000077202"/>
    </source>
</evidence>
<feature type="region of interest" description="Disordered" evidence="1">
    <location>
        <begin position="1"/>
        <end position="23"/>
    </location>
</feature>
<dbReference type="CDD" id="cd06257">
    <property type="entry name" value="DnaJ"/>
    <property type="match status" value="1"/>
</dbReference>
<name>A0A176WPN6_MARPO</name>
<dbReference type="Proteomes" id="UP000077202">
    <property type="component" value="Unassembled WGS sequence"/>
</dbReference>
<dbReference type="InterPro" id="IPR001623">
    <property type="entry name" value="DnaJ_domain"/>
</dbReference>
<dbReference type="AlphaFoldDB" id="A0A176WPN6"/>
<dbReference type="EMBL" id="LVLJ01000377">
    <property type="protein sequence ID" value="OAE34591.1"/>
    <property type="molecule type" value="Genomic_DNA"/>
</dbReference>
<evidence type="ECO:0000313" key="4">
    <source>
        <dbReference type="EMBL" id="BBM99078.1"/>
    </source>
</evidence>
<evidence type="ECO:0000256" key="2">
    <source>
        <dbReference type="SAM" id="Phobius"/>
    </source>
</evidence>
<accession>A0A176WPN6</accession>
<dbReference type="SMART" id="SM00271">
    <property type="entry name" value="DnaJ"/>
    <property type="match status" value="1"/>
</dbReference>
<reference evidence="5 6" key="1">
    <citation type="submission" date="2016-03" db="EMBL/GenBank/DDBJ databases">
        <title>Mechanisms controlling the formation of the plant cell surface in tip-growing cells are functionally conserved among land plants.</title>
        <authorList>
            <person name="Honkanen S."/>
            <person name="Jones V.A."/>
            <person name="Morieri G."/>
            <person name="Champion C."/>
            <person name="Hetherington A.J."/>
            <person name="Kelly S."/>
            <person name="Saint-Marcoux D."/>
            <person name="Proust H."/>
            <person name="Prescott H."/>
            <person name="Dolan L."/>
        </authorList>
    </citation>
    <scope>NUCLEOTIDE SEQUENCE [LARGE SCALE GENOMIC DNA]</scope>
    <source>
        <strain evidence="6">cv. Tak-1 and cv. Tak-2</strain>
        <tissue evidence="5">Whole gametophyte</tissue>
    </source>
</reference>
<proteinExistence type="predicted"/>
<dbReference type="PROSITE" id="PS50076">
    <property type="entry name" value="DNAJ_2"/>
    <property type="match status" value="1"/>
</dbReference>
<feature type="transmembrane region" description="Helical" evidence="2">
    <location>
        <begin position="27"/>
        <end position="48"/>
    </location>
</feature>
<dbReference type="PANTHER" id="PTHR45000">
    <property type="entry name" value="CHAPERONE DNAJ-DOMAIN SUPERFAMILY PROTEIN"/>
    <property type="match status" value="1"/>
</dbReference>
<evidence type="ECO:0000313" key="7">
    <source>
        <dbReference type="Proteomes" id="UP001162541"/>
    </source>
</evidence>
<gene>
    <name evidence="5" type="ORF">AXG93_167s1020</name>
    <name evidence="4" type="ORF">Mp_1g18520</name>
</gene>
<feature type="domain" description="J" evidence="3">
    <location>
        <begin position="197"/>
        <end position="259"/>
    </location>
</feature>
<dbReference type="Gene3D" id="1.10.287.110">
    <property type="entry name" value="DnaJ domain"/>
    <property type="match status" value="1"/>
</dbReference>
<reference evidence="7" key="3">
    <citation type="journal article" date="2020" name="Curr. Biol.">
        <title>Chromatin organization in early land plants reveals an ancestral association between H3K27me3, transposons, and constitutive heterochromatin.</title>
        <authorList>
            <person name="Montgomery S.A."/>
            <person name="Tanizawa Y."/>
            <person name="Galik B."/>
            <person name="Wang N."/>
            <person name="Ito T."/>
            <person name="Mochizuki T."/>
            <person name="Akimcheva S."/>
            <person name="Bowman J.L."/>
            <person name="Cognat V."/>
            <person name="Marechal-Drouard L."/>
            <person name="Ekker H."/>
            <person name="Hong S.F."/>
            <person name="Kohchi T."/>
            <person name="Lin S.S."/>
            <person name="Liu L.D."/>
            <person name="Nakamura Y."/>
            <person name="Valeeva L.R."/>
            <person name="Shakirov E.V."/>
            <person name="Shippen D.E."/>
            <person name="Wei W.L."/>
            <person name="Yagura M."/>
            <person name="Yamaoka S."/>
            <person name="Yamato K.T."/>
            <person name="Liu C."/>
            <person name="Berger F."/>
        </authorList>
    </citation>
    <scope>NUCLEOTIDE SEQUENCE [LARGE SCALE GENOMIC DNA]</scope>
    <source>
        <strain evidence="7">Tak-1</strain>
    </source>
</reference>
<evidence type="ECO:0000313" key="5">
    <source>
        <dbReference type="EMBL" id="OAE34591.1"/>
    </source>
</evidence>
<reference evidence="4" key="2">
    <citation type="journal article" date="2019" name="Curr. Biol.">
        <title>Chromatin organization in early land plants reveals an ancestral association between H3K27me3, transposons, and constitutive heterochromatin.</title>
        <authorList>
            <person name="Montgomery S.A."/>
            <person name="Tanizawa Y."/>
            <person name="Galik B."/>
            <person name="Wang N."/>
            <person name="Ito T."/>
            <person name="Mochizuki T."/>
            <person name="Akimcheva S."/>
            <person name="Bowman J."/>
            <person name="Cognat V."/>
            <person name="Drouard L."/>
            <person name="Ekker H."/>
            <person name="Houng S."/>
            <person name="Kohchi T."/>
            <person name="Lin S."/>
            <person name="Liu L.D."/>
            <person name="Nakamura Y."/>
            <person name="Valeeva L.R."/>
            <person name="Shakirov E.V."/>
            <person name="Shippen D.E."/>
            <person name="Wei W."/>
            <person name="Yagura M."/>
            <person name="Yamaoka S."/>
            <person name="Yamato K.T."/>
            <person name="Liu C."/>
            <person name="Berger F."/>
        </authorList>
    </citation>
    <scope>NUCLEOTIDE SEQUENCE [LARGE SCALE GENOMIC DNA]</scope>
    <source>
        <strain evidence="4">Tak-1</strain>
    </source>
</reference>
<protein>
    <recommendedName>
        <fullName evidence="3">J domain-containing protein</fullName>
    </recommendedName>
</protein>
<keyword evidence="6" id="KW-1185">Reference proteome</keyword>
<dbReference type="EMBL" id="AP019866">
    <property type="protein sequence ID" value="BBM99078.1"/>
    <property type="molecule type" value="Genomic_DNA"/>
</dbReference>
<feature type="compositionally biased region" description="Basic and acidic residues" evidence="1">
    <location>
        <begin position="1"/>
        <end position="11"/>
    </location>
</feature>